<dbReference type="SUPFAM" id="SSF88659">
    <property type="entry name" value="Sigma3 and sigma4 domains of RNA polymerase sigma factors"/>
    <property type="match status" value="2"/>
</dbReference>
<gene>
    <name evidence="8" type="ORF">JQS30_03985</name>
</gene>
<evidence type="ECO:0000256" key="4">
    <source>
        <dbReference type="ARBA" id="ARBA00023163"/>
    </source>
</evidence>
<accession>A0A895XWS9</accession>
<keyword evidence="1" id="KW-0805">Transcription regulation</keyword>
<dbReference type="KEGG" id="nav:JQS30_03985"/>
<keyword evidence="2" id="KW-0731">Sigma factor</keyword>
<keyword evidence="3" id="KW-0238">DNA-binding</keyword>
<evidence type="ECO:0000313" key="8">
    <source>
        <dbReference type="EMBL" id="QSB06088.1"/>
    </source>
</evidence>
<dbReference type="InterPro" id="IPR007624">
    <property type="entry name" value="RNA_pol_sigma70_r3"/>
</dbReference>
<feature type="domain" description="RNA polymerase sigma-70 region 3" evidence="5">
    <location>
        <begin position="128"/>
        <end position="165"/>
    </location>
</feature>
<dbReference type="Proteomes" id="UP000662939">
    <property type="component" value="Chromosome"/>
</dbReference>
<evidence type="ECO:0000259" key="7">
    <source>
        <dbReference type="Pfam" id="PF04545"/>
    </source>
</evidence>
<dbReference type="AlphaFoldDB" id="A0A895XWS9"/>
<dbReference type="SUPFAM" id="SSF88946">
    <property type="entry name" value="Sigma2 domain of RNA polymerase sigma factors"/>
    <property type="match status" value="1"/>
</dbReference>
<dbReference type="CDD" id="cd06171">
    <property type="entry name" value="Sigma70_r4"/>
    <property type="match status" value="1"/>
</dbReference>
<dbReference type="InterPro" id="IPR013324">
    <property type="entry name" value="RNA_pol_sigma_r3/r4-like"/>
</dbReference>
<reference evidence="8" key="1">
    <citation type="submission" date="2021-02" db="EMBL/GenBank/DDBJ databases">
        <title>Natronoglycomyces albus gen. nov., sp. nov, a haloalkaliphilic actinobacterium from a soda solonchak soil.</title>
        <authorList>
            <person name="Sorokin D.Y."/>
            <person name="Khijniak T.V."/>
            <person name="Zakharycheva A.P."/>
            <person name="Boueva O.V."/>
            <person name="Ariskina E.V."/>
            <person name="Hahnke R.L."/>
            <person name="Bunk B."/>
            <person name="Sproer C."/>
            <person name="Schumann P."/>
            <person name="Evtushenko L.I."/>
            <person name="Kublanov I.V."/>
        </authorList>
    </citation>
    <scope>NUCLEOTIDE SEQUENCE</scope>
    <source>
        <strain evidence="8">DSM 106290</strain>
    </source>
</reference>
<dbReference type="InterPro" id="IPR036388">
    <property type="entry name" value="WH-like_DNA-bd_sf"/>
</dbReference>
<dbReference type="GO" id="GO:0016987">
    <property type="term" value="F:sigma factor activity"/>
    <property type="evidence" value="ECO:0007669"/>
    <property type="project" value="UniProtKB-KW"/>
</dbReference>
<proteinExistence type="predicted"/>
<dbReference type="InterPro" id="IPR014284">
    <property type="entry name" value="RNA_pol_sigma-70_dom"/>
</dbReference>
<feature type="domain" description="RNA polymerase sigma-70 region 4" evidence="7">
    <location>
        <begin position="210"/>
        <end position="258"/>
    </location>
</feature>
<dbReference type="PRINTS" id="PR00046">
    <property type="entry name" value="SIGMA70FCT"/>
</dbReference>
<dbReference type="GO" id="GO:0003677">
    <property type="term" value="F:DNA binding"/>
    <property type="evidence" value="ECO:0007669"/>
    <property type="project" value="UniProtKB-KW"/>
</dbReference>
<evidence type="ECO:0000259" key="6">
    <source>
        <dbReference type="Pfam" id="PF04542"/>
    </source>
</evidence>
<dbReference type="PANTHER" id="PTHR30385:SF4">
    <property type="entry name" value="RNA POLYMERASE SIGMA-E FACTOR"/>
    <property type="match status" value="1"/>
</dbReference>
<evidence type="ECO:0000313" key="9">
    <source>
        <dbReference type="Proteomes" id="UP000662939"/>
    </source>
</evidence>
<dbReference type="GO" id="GO:0006352">
    <property type="term" value="P:DNA-templated transcription initiation"/>
    <property type="evidence" value="ECO:0007669"/>
    <property type="project" value="InterPro"/>
</dbReference>
<dbReference type="RefSeq" id="WP_213172099.1">
    <property type="nucleotide sequence ID" value="NZ_CP070496.1"/>
</dbReference>
<dbReference type="NCBIfam" id="TIGR02980">
    <property type="entry name" value="SigBFG"/>
    <property type="match status" value="1"/>
</dbReference>
<evidence type="ECO:0000256" key="1">
    <source>
        <dbReference type="ARBA" id="ARBA00023015"/>
    </source>
</evidence>
<evidence type="ECO:0000256" key="3">
    <source>
        <dbReference type="ARBA" id="ARBA00023125"/>
    </source>
</evidence>
<dbReference type="Pfam" id="PF04545">
    <property type="entry name" value="Sigma70_r4"/>
    <property type="match status" value="1"/>
</dbReference>
<dbReference type="InterPro" id="IPR013325">
    <property type="entry name" value="RNA_pol_sigma_r2"/>
</dbReference>
<dbReference type="InterPro" id="IPR014322">
    <property type="entry name" value="RNA_pol_sigma-B/F/G"/>
</dbReference>
<dbReference type="Gene3D" id="1.10.10.10">
    <property type="entry name" value="Winged helix-like DNA-binding domain superfamily/Winged helix DNA-binding domain"/>
    <property type="match status" value="2"/>
</dbReference>
<dbReference type="InterPro" id="IPR007627">
    <property type="entry name" value="RNA_pol_sigma70_r2"/>
</dbReference>
<dbReference type="InterPro" id="IPR007630">
    <property type="entry name" value="RNA_pol_sigma70_r4"/>
</dbReference>
<dbReference type="PANTHER" id="PTHR30385">
    <property type="entry name" value="SIGMA FACTOR F FLAGELLAR"/>
    <property type="match status" value="1"/>
</dbReference>
<feature type="domain" description="RNA polymerase sigma-70 region 2" evidence="6">
    <location>
        <begin position="46"/>
        <end position="113"/>
    </location>
</feature>
<dbReference type="Pfam" id="PF04542">
    <property type="entry name" value="Sigma70_r2"/>
    <property type="match status" value="1"/>
</dbReference>
<keyword evidence="4" id="KW-0804">Transcription</keyword>
<protein>
    <submittedName>
        <fullName evidence="8">SigB/SigF/SigG family RNA polymerase sigma factor</fullName>
    </submittedName>
</protein>
<name>A0A895XWS9_9ACTN</name>
<dbReference type="Gene3D" id="1.20.120.1810">
    <property type="match status" value="1"/>
</dbReference>
<evidence type="ECO:0000256" key="2">
    <source>
        <dbReference type="ARBA" id="ARBA00023082"/>
    </source>
</evidence>
<dbReference type="Pfam" id="PF04539">
    <property type="entry name" value="Sigma70_r3"/>
    <property type="match status" value="1"/>
</dbReference>
<organism evidence="8 9">
    <name type="scientific">Natronoglycomyces albus</name>
    <dbReference type="NCBI Taxonomy" id="2811108"/>
    <lineage>
        <taxon>Bacteria</taxon>
        <taxon>Bacillati</taxon>
        <taxon>Actinomycetota</taxon>
        <taxon>Actinomycetes</taxon>
        <taxon>Glycomycetales</taxon>
        <taxon>Glycomycetaceae</taxon>
        <taxon>Natronoglycomyces</taxon>
    </lineage>
</organism>
<dbReference type="NCBIfam" id="TIGR02937">
    <property type="entry name" value="sigma70-ECF"/>
    <property type="match status" value="1"/>
</dbReference>
<keyword evidence="9" id="KW-1185">Reference proteome</keyword>
<evidence type="ECO:0000259" key="5">
    <source>
        <dbReference type="Pfam" id="PF04539"/>
    </source>
</evidence>
<sequence>MIDRCQKLKRRAHSARYEHLRPLFYELAGLPPEDPRRSRLREELVTGFIPVAENIAGRFAGRGVPRDDLEQVAAVGLIHAIDRFDPHRGTNFLSYAIPTMTGEVRRYFRDCTWTVRVPRRVKELYLLLNQAEQELTQRLGYTANVSELARYLDISEQSITETLAVCLACRAESLDAPPRFGREGATLADRLGSADQAIEDVDNHETLMPLLHRLPQRERRILALRFVHELTQTQIAEQVGLSQMHVSRLLEHALKNLRVEMVDA</sequence>
<dbReference type="EMBL" id="CP070496">
    <property type="protein sequence ID" value="QSB06088.1"/>
    <property type="molecule type" value="Genomic_DNA"/>
</dbReference>
<dbReference type="InterPro" id="IPR000943">
    <property type="entry name" value="RNA_pol_sigma70"/>
</dbReference>